<feature type="transmembrane region" description="Helical" evidence="21">
    <location>
        <begin position="576"/>
        <end position="599"/>
    </location>
</feature>
<feature type="transmembrane region" description="Helical" evidence="21">
    <location>
        <begin position="1247"/>
        <end position="1269"/>
    </location>
</feature>
<feature type="transmembrane region" description="Helical" evidence="21">
    <location>
        <begin position="1461"/>
        <end position="1483"/>
    </location>
</feature>
<comment type="subcellular location">
    <subcellularLocation>
        <location evidence="1">Cell membrane</location>
        <topology evidence="1">Multi-pass membrane protein</topology>
    </subcellularLocation>
    <subcellularLocation>
        <location evidence="19">Membrane</location>
        <topology evidence="19">Multi-pass membrane protein</topology>
    </subcellularLocation>
</comment>
<dbReference type="InterPro" id="IPR002048">
    <property type="entry name" value="EF_hand_dom"/>
</dbReference>
<feature type="transmembrane region" description="Helical" evidence="21">
    <location>
        <begin position="1661"/>
        <end position="1685"/>
    </location>
</feature>
<evidence type="ECO:0000256" key="11">
    <source>
        <dbReference type="ARBA" id="ARBA00023065"/>
    </source>
</evidence>
<feature type="transmembrane region" description="Helical" evidence="21">
    <location>
        <begin position="937"/>
        <end position="956"/>
    </location>
</feature>
<feature type="compositionally biased region" description="Polar residues" evidence="20">
    <location>
        <begin position="2112"/>
        <end position="2124"/>
    </location>
</feature>
<dbReference type="FunFam" id="1.20.120.350:FF:000098">
    <property type="entry name" value="Calcium channel subunit Cch1"/>
    <property type="match status" value="1"/>
</dbReference>
<dbReference type="InterPro" id="IPR027359">
    <property type="entry name" value="Volt_channel_dom_sf"/>
</dbReference>
<dbReference type="Gene3D" id="1.20.120.350">
    <property type="entry name" value="Voltage-gated potassium channels. Chain C"/>
    <property type="match status" value="5"/>
</dbReference>
<accession>A0A6A5V9K2</accession>
<feature type="region of interest" description="Disordered" evidence="20">
    <location>
        <begin position="226"/>
        <end position="259"/>
    </location>
</feature>
<keyword evidence="9 19" id="KW-0851">Voltage-gated channel</keyword>
<organism evidence="23 24">
    <name type="scientific">Bimuria novae-zelandiae CBS 107.79</name>
    <dbReference type="NCBI Taxonomy" id="1447943"/>
    <lineage>
        <taxon>Eukaryota</taxon>
        <taxon>Fungi</taxon>
        <taxon>Dikarya</taxon>
        <taxon>Ascomycota</taxon>
        <taxon>Pezizomycotina</taxon>
        <taxon>Dothideomycetes</taxon>
        <taxon>Pleosporomycetidae</taxon>
        <taxon>Pleosporales</taxon>
        <taxon>Massarineae</taxon>
        <taxon>Didymosphaeriaceae</taxon>
        <taxon>Bimuria</taxon>
    </lineage>
</organism>
<sequence length="2155" mass="242718">MSSADEHNHRRSQTHQSIPLRDLHRPPDEQHGASHAGPPPQQHQQHRRTLSDRGRQLLRHSGTLATGQPWSSQYAPIAEASPSPTRTRARPHLDTAAGASRHPATVEDDGDYSPVDLGAFQNAVGFSGLAFQGETSLPLPTPMSSELLYHQHSSDPYLGRSTSEDHGFYGSSPYDDTDTAHLTDMRNLQPISGGATSLPAQPRDRSSFQSVRFLTPEGPAIGPGLGHDLGHLENAPGGLRTSTGRKRSLSPGSTSPLHRAGTIMRNMSQRVVNISNEPEIAERTMRRKSSVRQARLQEPPSFPALPTYLHDGPSSPLASPVEKPPSPIEPAKPDGQWHHPSNPFRGRSLGIFGPDSKLRLKLSDLLVHPVTEPILLVLIIVQTILLAVDASEDVFLHPRSKEWGSNIDYALIALFFVYTIEMVIRVIVSGFIINAPEYSTINRQISFKQAILGNARSLFGPQRQASIKHADTSIEHQIPSVFRTFTTAQNAPTIGSGDSRDQQRARLAHRAYLRHSFNRTDFVAVISFWISFVLGTTGVEHDKHIYIFKMLSCLRIIRLLNLTSGTSVILRSLKKAAPLLVNVAFLISFFWLLFAIVGVQSFKSSFRRHCVWIDPAGQSNFTNYDQFCGGHLRNEPGYSPEPYIPAPGMPEGKAKGFLCPKGSLCIEEHNPYNGTQSFDNILQSLQLVFVIMTSNTYSDMLYTIADSDYLIGALFFAGAILILSFWLISLLIAVITSSFQIIREESKTSAFTGEQIEEDEAENLSKQRMSTLKKTYERTSSIWVVIISYGLICQALKSANMSPSRAKFIDRSEIGVTFLLLLEIVIRFAVDWRHFFKSKRNVADLLIAVITVVIQIPAIKDSHNGRAYAWLSFFQIVRIYRVVLAVQMTRELVMIVLGNVSGLLNLILFVFLITFLASIFAAQLFRGELPPEQDGETLVVSFFTIYNSFLGMYQILSSENWTTIMYSTTASTHVWGTSWIAASFCIIWYIFANFIVLNMFIAVIQENFDVSEDEKRLQQVKAFLQKKEQGFNSSDGNLSLSSIFKMGQATRKDPLDYGSAATEMLLKDAVVRDFLDEPDDEGGLREDEPHPGIRPAPTMAGSGVLSTTWQRLKRRITHREPNPFYAPLDFGRAYEDLDPRRMAKEVVDATERRKKAQRDYLRKHPNYNVSLFIFGPYNPIRRFCQKIVGPGRGKDRMEGVTPSVPIWYTFSAFIYAAIIAMVLLACVTTPLYQREYFMTHEFSVRNWFVWTDLGFAVLFTIEALIKVIADGFLFTPNAYFRGSWGFIDGVVLSTLWVNVITSLLNEGQITRTVGAFKALRALRLLNISDSARDHFHSLIVRGWWKLISAAFVSLSLLIPFAIYGLNLFVGRLQSCNDDGSGIFDLHDCVNEYVSTPFNDDWGVLAPRLASNPYYDFDNFGDSLFILFQIVSQEGWIDVMWASEQITGVFTQPRPFASQGNAVYFVIFNLLGAVFVLTLFVSVFMRNYTEQTGVAFLTTDQRSWLELRKLLRQVSPSKRPSSTKQRETWEEWCYRRAVRKTGGWQRFITGLLLAHLVLLCLEWYPGNSIWEHVREYVFLLFTVIFIANVVIRIIGLSWHRFRKSSWDVFSIFAVCGTFVTSILGLTNDKERVFAQLHKLGLVSIALLLIPRNNQLDQLFKTAAASLASIANLLATWFVLFLVYAIALTQTFGLTRFGENETGNVNFRSVPKALILLFRTSTGEGWNELMEDFASIDHPYCTEGEKYFQSDCGSPEWARALFVTWNILSMYIFVNLFVSLIYESFSYVYQRSSGLSVISREEIRRFKQAWAEFDPNGTGFISRDVFPRLLGELSGIFEMRIYDGDFTVGSLIEECSIVPKGTSGLPVSGQKETPEIDIKKLNKRLAELPIAEIQRRRQRMNTFYEEVIVSSDPDRGIQFTSLLMILAHHKVINDNKSLRLEEFLRRRARLQRVEEAVRRNVVIGFFDTLYWARRFRRVQQQKEHGRMTAVPQFTVPEIFIEDEDITDAQRGQHSATGSPMLSPVRTYTETEGWRTSGSDARAPSPPPDMTLRSRANSIQTSPLSSPVRASPLSPSRSSPQMSPFSPPPDGEWQFASALSRPPSPLEGEGELAAPSSTGNRSRQNSAVSAADVLEVLDNSAWGESIRRSFTQRRSGGR</sequence>
<feature type="transmembrane region" description="Helical" evidence="21">
    <location>
        <begin position="1575"/>
        <end position="1593"/>
    </location>
</feature>
<feature type="transmembrane region" description="Helical" evidence="21">
    <location>
        <begin position="775"/>
        <end position="792"/>
    </location>
</feature>
<keyword evidence="8 18" id="KW-0106">Calcium</keyword>
<dbReference type="FunFam" id="1.10.287.70:FF:000118">
    <property type="entry name" value="Calcium channel subunit Cch1"/>
    <property type="match status" value="1"/>
</dbReference>
<evidence type="ECO:0000256" key="19">
    <source>
        <dbReference type="RuleBase" id="RU003808"/>
    </source>
</evidence>
<dbReference type="EMBL" id="ML976684">
    <property type="protein sequence ID" value="KAF1972979.1"/>
    <property type="molecule type" value="Genomic_DNA"/>
</dbReference>
<evidence type="ECO:0000256" key="7">
    <source>
        <dbReference type="ARBA" id="ARBA00022692"/>
    </source>
</evidence>
<feature type="region of interest" description="Disordered" evidence="20">
    <location>
        <begin position="2006"/>
        <end position="2124"/>
    </location>
</feature>
<feature type="transmembrane region" description="Helical" evidence="21">
    <location>
        <begin position="1543"/>
        <end position="1563"/>
    </location>
</feature>
<dbReference type="Gene3D" id="1.10.287.70">
    <property type="match status" value="4"/>
</dbReference>
<feature type="compositionally biased region" description="Polar residues" evidence="20">
    <location>
        <begin position="2007"/>
        <end position="2036"/>
    </location>
</feature>
<keyword evidence="14" id="KW-0407">Ion channel</keyword>
<evidence type="ECO:0000256" key="5">
    <source>
        <dbReference type="ARBA" id="ARBA00022568"/>
    </source>
</evidence>
<feature type="transmembrane region" description="Helical" evidence="21">
    <location>
        <begin position="522"/>
        <end position="539"/>
    </location>
</feature>
<evidence type="ECO:0000256" key="8">
    <source>
        <dbReference type="ARBA" id="ARBA00022837"/>
    </source>
</evidence>
<evidence type="ECO:0000313" key="24">
    <source>
        <dbReference type="Proteomes" id="UP000800036"/>
    </source>
</evidence>
<dbReference type="Pfam" id="PF00520">
    <property type="entry name" value="Ion_trans"/>
    <property type="match status" value="4"/>
</dbReference>
<dbReference type="GO" id="GO:0008331">
    <property type="term" value="F:high voltage-gated calcium channel activity"/>
    <property type="evidence" value="ECO:0007669"/>
    <property type="project" value="TreeGrafter"/>
</dbReference>
<keyword evidence="2" id="KW-0813">Transport</keyword>
<keyword evidence="7 21" id="KW-0812">Transmembrane</keyword>
<keyword evidence="11" id="KW-0406">Ion transport</keyword>
<dbReference type="GO" id="GO:0005891">
    <property type="term" value="C:voltage-gated calcium channel complex"/>
    <property type="evidence" value="ECO:0007669"/>
    <property type="project" value="InterPro"/>
</dbReference>
<feature type="transmembrane region" description="Helical" evidence="21">
    <location>
        <begin position="551"/>
        <end position="570"/>
    </location>
</feature>
<dbReference type="InterPro" id="IPR011992">
    <property type="entry name" value="EF-hand-dom_pair"/>
</dbReference>
<feature type="transmembrane region" description="Helical" evidence="21">
    <location>
        <begin position="711"/>
        <end position="735"/>
    </location>
</feature>
<feature type="transmembrane region" description="Helical" evidence="21">
    <location>
        <begin position="903"/>
        <end position="925"/>
    </location>
</feature>
<keyword evidence="10 21" id="KW-1133">Transmembrane helix</keyword>
<feature type="compositionally biased region" description="Polar residues" evidence="20">
    <location>
        <begin position="63"/>
        <end position="74"/>
    </location>
</feature>
<keyword evidence="24" id="KW-1185">Reference proteome</keyword>
<feature type="transmembrane region" description="Helical" evidence="21">
    <location>
        <begin position="1761"/>
        <end position="1780"/>
    </location>
</feature>
<name>A0A6A5V9K2_9PLEO</name>
<evidence type="ECO:0000256" key="17">
    <source>
        <dbReference type="ARBA" id="ARBA00067459"/>
    </source>
</evidence>
<keyword evidence="4" id="KW-0597">Phosphoprotein</keyword>
<dbReference type="GO" id="GO:0005509">
    <property type="term" value="F:calcium ion binding"/>
    <property type="evidence" value="ECO:0007669"/>
    <property type="project" value="InterPro"/>
</dbReference>
<evidence type="ECO:0000313" key="23">
    <source>
        <dbReference type="EMBL" id="KAF1972979.1"/>
    </source>
</evidence>
<feature type="domain" description="EF-hand" evidence="22">
    <location>
        <begin position="1799"/>
        <end position="1834"/>
    </location>
</feature>
<feature type="transmembrane region" description="Helical" evidence="21">
    <location>
        <begin position="409"/>
        <end position="433"/>
    </location>
</feature>
<feature type="transmembrane region" description="Helical" evidence="21">
    <location>
        <begin position="1605"/>
        <end position="1625"/>
    </location>
</feature>
<proteinExistence type="inferred from homology"/>
<evidence type="ECO:0000256" key="12">
    <source>
        <dbReference type="ARBA" id="ARBA00023136"/>
    </source>
</evidence>
<evidence type="ECO:0000256" key="2">
    <source>
        <dbReference type="ARBA" id="ARBA00022448"/>
    </source>
</evidence>
<evidence type="ECO:0000256" key="6">
    <source>
        <dbReference type="ARBA" id="ARBA00022673"/>
    </source>
</evidence>
<evidence type="ECO:0000256" key="20">
    <source>
        <dbReference type="SAM" id="MobiDB-lite"/>
    </source>
</evidence>
<dbReference type="PANTHER" id="PTHR45628:SF7">
    <property type="entry name" value="VOLTAGE-DEPENDENT CALCIUM CHANNEL TYPE A SUBUNIT ALPHA-1"/>
    <property type="match status" value="1"/>
</dbReference>
<comment type="function">
    <text evidence="15">Voltage-gated, high-affinity calcium channel that functions together with MID1 to mediate calcium entry into cells. Required during conditions of environmental stress.</text>
</comment>
<feature type="compositionally biased region" description="Low complexity" evidence="20">
    <location>
        <begin position="2059"/>
        <end position="2081"/>
    </location>
</feature>
<dbReference type="FunFam" id="1.10.287.70:FF:000093">
    <property type="entry name" value="Calcium channel subunit Cch1"/>
    <property type="match status" value="1"/>
</dbReference>
<keyword evidence="12 21" id="KW-0472">Membrane</keyword>
<evidence type="ECO:0000256" key="9">
    <source>
        <dbReference type="ARBA" id="ARBA00022882"/>
    </source>
</evidence>
<dbReference type="OrthoDB" id="416585at2759"/>
<evidence type="ECO:0000256" key="13">
    <source>
        <dbReference type="ARBA" id="ARBA00023180"/>
    </source>
</evidence>
<protein>
    <recommendedName>
        <fullName evidence="17">Calcium-channel protein CCH1</fullName>
    </recommendedName>
</protein>
<evidence type="ECO:0000256" key="1">
    <source>
        <dbReference type="ARBA" id="ARBA00004651"/>
    </source>
</evidence>
<feature type="transmembrane region" description="Helical" evidence="21">
    <location>
        <begin position="1206"/>
        <end position="1227"/>
    </location>
</feature>
<keyword evidence="3" id="KW-1003">Cell membrane</keyword>
<feature type="transmembrane region" description="Helical" evidence="21">
    <location>
        <begin position="842"/>
        <end position="859"/>
    </location>
</feature>
<dbReference type="Proteomes" id="UP000800036">
    <property type="component" value="Unassembled WGS sequence"/>
</dbReference>
<dbReference type="InterPro" id="IPR005821">
    <property type="entry name" value="Ion_trans_dom"/>
</dbReference>
<dbReference type="FunFam" id="1.20.120.350:FF:000079">
    <property type="entry name" value="Calcium channel subunit Cch1"/>
    <property type="match status" value="1"/>
</dbReference>
<evidence type="ECO:0000256" key="10">
    <source>
        <dbReference type="ARBA" id="ARBA00022989"/>
    </source>
</evidence>
<feature type="transmembrane region" description="Helical" evidence="21">
    <location>
        <begin position="1631"/>
        <end position="1649"/>
    </location>
</feature>
<reference evidence="23" key="1">
    <citation type="journal article" date="2020" name="Stud. Mycol.">
        <title>101 Dothideomycetes genomes: a test case for predicting lifestyles and emergence of pathogens.</title>
        <authorList>
            <person name="Haridas S."/>
            <person name="Albert R."/>
            <person name="Binder M."/>
            <person name="Bloem J."/>
            <person name="Labutti K."/>
            <person name="Salamov A."/>
            <person name="Andreopoulos B."/>
            <person name="Baker S."/>
            <person name="Barry K."/>
            <person name="Bills G."/>
            <person name="Bluhm B."/>
            <person name="Cannon C."/>
            <person name="Castanera R."/>
            <person name="Culley D."/>
            <person name="Daum C."/>
            <person name="Ezra D."/>
            <person name="Gonzalez J."/>
            <person name="Henrissat B."/>
            <person name="Kuo A."/>
            <person name="Liang C."/>
            <person name="Lipzen A."/>
            <person name="Lutzoni F."/>
            <person name="Magnuson J."/>
            <person name="Mondo S."/>
            <person name="Nolan M."/>
            <person name="Ohm R."/>
            <person name="Pangilinan J."/>
            <person name="Park H.-J."/>
            <person name="Ramirez L."/>
            <person name="Alfaro M."/>
            <person name="Sun H."/>
            <person name="Tritt A."/>
            <person name="Yoshinaga Y."/>
            <person name="Zwiers L.-H."/>
            <person name="Turgeon B."/>
            <person name="Goodwin S."/>
            <person name="Spatafora J."/>
            <person name="Crous P."/>
            <person name="Grigoriev I."/>
        </authorList>
    </citation>
    <scope>NUCLEOTIDE SEQUENCE</scope>
    <source>
        <strain evidence="23">CBS 107.79</strain>
    </source>
</reference>
<evidence type="ECO:0000256" key="18">
    <source>
        <dbReference type="PIRSR" id="PIRSR602077-1"/>
    </source>
</evidence>
<dbReference type="FunFam" id="1.20.120.350:FF:000063">
    <property type="entry name" value="Calcium channel subunit Cch1"/>
    <property type="match status" value="1"/>
</dbReference>
<dbReference type="Gene3D" id="1.10.238.10">
    <property type="entry name" value="EF-hand"/>
    <property type="match status" value="1"/>
</dbReference>
<feature type="transmembrane region" description="Helical" evidence="21">
    <location>
        <begin position="1284"/>
        <end position="1304"/>
    </location>
</feature>
<evidence type="ECO:0000256" key="21">
    <source>
        <dbReference type="SAM" id="Phobius"/>
    </source>
</evidence>
<evidence type="ECO:0000256" key="14">
    <source>
        <dbReference type="ARBA" id="ARBA00023303"/>
    </source>
</evidence>
<feature type="binding site" evidence="18">
    <location>
        <position position="1433"/>
    </location>
    <ligand>
        <name>Ca(2+)</name>
        <dbReference type="ChEBI" id="CHEBI:29108"/>
    </ligand>
</feature>
<evidence type="ECO:0000256" key="15">
    <source>
        <dbReference type="ARBA" id="ARBA00057587"/>
    </source>
</evidence>
<evidence type="ECO:0000256" key="4">
    <source>
        <dbReference type="ARBA" id="ARBA00022553"/>
    </source>
</evidence>
<keyword evidence="18" id="KW-0479">Metal-binding</keyword>
<feature type="transmembrane region" description="Helical" evidence="21">
    <location>
        <begin position="977"/>
        <end position="1001"/>
    </location>
</feature>
<feature type="compositionally biased region" description="Basic and acidic residues" evidence="20">
    <location>
        <begin position="21"/>
        <end position="32"/>
    </location>
</feature>
<feature type="transmembrane region" description="Helical" evidence="21">
    <location>
        <begin position="366"/>
        <end position="388"/>
    </location>
</feature>
<keyword evidence="13" id="KW-0325">Glycoprotein</keyword>
<evidence type="ECO:0000256" key="3">
    <source>
        <dbReference type="ARBA" id="ARBA00022475"/>
    </source>
</evidence>
<dbReference type="InterPro" id="IPR002077">
    <property type="entry name" value="VDCCAlpha1"/>
</dbReference>
<keyword evidence="6 19" id="KW-0107">Calcium channel</keyword>
<dbReference type="PANTHER" id="PTHR45628">
    <property type="entry name" value="VOLTAGE-DEPENDENT CALCIUM CHANNEL TYPE A SUBUNIT ALPHA-1"/>
    <property type="match status" value="1"/>
</dbReference>
<comment type="similarity">
    <text evidence="16 19">Belongs to the calcium channel alpha-1 subunit (TC 1.A.1.11) family.</text>
</comment>
<feature type="compositionally biased region" description="Basic and acidic residues" evidence="20">
    <location>
        <begin position="1082"/>
        <end position="1091"/>
    </location>
</feature>
<feature type="region of interest" description="Disordered" evidence="20">
    <location>
        <begin position="1077"/>
        <end position="1101"/>
    </location>
</feature>
<dbReference type="GO" id="GO:0098703">
    <property type="term" value="P:calcium ion import across plasma membrane"/>
    <property type="evidence" value="ECO:0007669"/>
    <property type="project" value="TreeGrafter"/>
</dbReference>
<dbReference type="SUPFAM" id="SSF47473">
    <property type="entry name" value="EF-hand"/>
    <property type="match status" value="1"/>
</dbReference>
<feature type="transmembrane region" description="Helical" evidence="21">
    <location>
        <begin position="1342"/>
        <end position="1363"/>
    </location>
</feature>
<evidence type="ECO:0000259" key="22">
    <source>
        <dbReference type="PROSITE" id="PS50222"/>
    </source>
</evidence>
<dbReference type="SUPFAM" id="SSF81324">
    <property type="entry name" value="Voltage-gated potassium channels"/>
    <property type="match status" value="4"/>
</dbReference>
<feature type="region of interest" description="Disordered" evidence="20">
    <location>
        <begin position="1"/>
        <end position="112"/>
    </location>
</feature>
<dbReference type="PROSITE" id="PS50222">
    <property type="entry name" value="EF_HAND_2"/>
    <property type="match status" value="1"/>
</dbReference>
<feature type="transmembrane region" description="Helical" evidence="21">
    <location>
        <begin position="812"/>
        <end position="830"/>
    </location>
</feature>
<dbReference type="InterPro" id="IPR050599">
    <property type="entry name" value="VDCC_alpha-1_subunit"/>
</dbReference>
<dbReference type="PRINTS" id="PR00167">
    <property type="entry name" value="CACHANNEL"/>
</dbReference>
<gene>
    <name evidence="23" type="ORF">BU23DRAFT_466724</name>
</gene>
<feature type="region of interest" description="Disordered" evidence="20">
    <location>
        <begin position="279"/>
        <end position="340"/>
    </location>
</feature>
<evidence type="ECO:0000256" key="16">
    <source>
        <dbReference type="ARBA" id="ARBA00061395"/>
    </source>
</evidence>
<keyword evidence="5 19" id="KW-0109">Calcium transport</keyword>